<feature type="transmembrane region" description="Helical" evidence="2">
    <location>
        <begin position="87"/>
        <end position="110"/>
    </location>
</feature>
<gene>
    <name evidence="3" type="ORF">BC936DRAFT_142221</name>
</gene>
<evidence type="ECO:0000256" key="1">
    <source>
        <dbReference type="SAM" id="MobiDB-lite"/>
    </source>
</evidence>
<dbReference type="Proteomes" id="UP000268093">
    <property type="component" value="Unassembled WGS sequence"/>
</dbReference>
<accession>A0A433A0R4</accession>
<sequence>MRPPTQSPAPQTVSIHPAHQARGICVSRRDRERRTRNGGGHDAKEEATDEAQGVLCAVVGQVGREVVERKNDGVEKDSTAQPQPVGVVLGILGVLGVLGGFGVLGVLGVLGIRWRIGAEGGEDRRGVGERGARCETAEEELFKEADGEVVVDVIEHDGVPGSGKPVAVDDDGPHPSNNAELNKLGDGKDDKDTKKSCEDALVFEANIGWTEVAPVEDRSENGNPVPGTDDEEAVGPLVVQLNKGTLD</sequence>
<feature type="region of interest" description="Disordered" evidence="1">
    <location>
        <begin position="1"/>
        <end position="49"/>
    </location>
</feature>
<dbReference type="AlphaFoldDB" id="A0A433A0R4"/>
<proteinExistence type="predicted"/>
<evidence type="ECO:0000313" key="4">
    <source>
        <dbReference type="Proteomes" id="UP000268093"/>
    </source>
</evidence>
<dbReference type="EMBL" id="RBNI01022027">
    <property type="protein sequence ID" value="RUO96311.1"/>
    <property type="molecule type" value="Genomic_DNA"/>
</dbReference>
<name>A0A433A0R4_9FUNG</name>
<protein>
    <submittedName>
        <fullName evidence="3">Uncharacterized protein</fullName>
    </submittedName>
</protein>
<organism evidence="3 4">
    <name type="scientific">Jimgerdemannia flammicorona</name>
    <dbReference type="NCBI Taxonomy" id="994334"/>
    <lineage>
        <taxon>Eukaryota</taxon>
        <taxon>Fungi</taxon>
        <taxon>Fungi incertae sedis</taxon>
        <taxon>Mucoromycota</taxon>
        <taxon>Mucoromycotina</taxon>
        <taxon>Endogonomycetes</taxon>
        <taxon>Endogonales</taxon>
        <taxon>Endogonaceae</taxon>
        <taxon>Jimgerdemannia</taxon>
    </lineage>
</organism>
<keyword evidence="2" id="KW-1133">Transmembrane helix</keyword>
<keyword evidence="4" id="KW-1185">Reference proteome</keyword>
<evidence type="ECO:0000256" key="2">
    <source>
        <dbReference type="SAM" id="Phobius"/>
    </source>
</evidence>
<feature type="region of interest" description="Disordered" evidence="1">
    <location>
        <begin position="160"/>
        <end position="195"/>
    </location>
</feature>
<comment type="caution">
    <text evidence="3">The sequence shown here is derived from an EMBL/GenBank/DDBJ whole genome shotgun (WGS) entry which is preliminary data.</text>
</comment>
<feature type="region of interest" description="Disordered" evidence="1">
    <location>
        <begin position="210"/>
        <end position="247"/>
    </location>
</feature>
<feature type="compositionally biased region" description="Basic and acidic residues" evidence="1">
    <location>
        <begin position="183"/>
        <end position="195"/>
    </location>
</feature>
<evidence type="ECO:0000313" key="3">
    <source>
        <dbReference type="EMBL" id="RUO96311.1"/>
    </source>
</evidence>
<feature type="compositionally biased region" description="Basic and acidic residues" evidence="1">
    <location>
        <begin position="27"/>
        <end position="46"/>
    </location>
</feature>
<keyword evidence="2" id="KW-0812">Transmembrane</keyword>
<keyword evidence="2" id="KW-0472">Membrane</keyword>
<reference evidence="3 4" key="1">
    <citation type="journal article" date="2018" name="New Phytol.">
        <title>Phylogenomics of Endogonaceae and evolution of mycorrhizas within Mucoromycota.</title>
        <authorList>
            <person name="Chang Y."/>
            <person name="Desiro A."/>
            <person name="Na H."/>
            <person name="Sandor L."/>
            <person name="Lipzen A."/>
            <person name="Clum A."/>
            <person name="Barry K."/>
            <person name="Grigoriev I.V."/>
            <person name="Martin F.M."/>
            <person name="Stajich J.E."/>
            <person name="Smith M.E."/>
            <person name="Bonito G."/>
            <person name="Spatafora J.W."/>
        </authorList>
    </citation>
    <scope>NUCLEOTIDE SEQUENCE [LARGE SCALE GENOMIC DNA]</scope>
    <source>
        <strain evidence="3 4">GMNB39</strain>
    </source>
</reference>